<dbReference type="InterPro" id="IPR016162">
    <property type="entry name" value="Ald_DH_N"/>
</dbReference>
<sequence>MRLKANWCRRTCSVTSLPIWRSVAKRSSARWSAYKKARDEKHALELANGTEYGLSSSIFSGNIERGVRFAQGIKAGMTHVNDMPVNDEAHVPFGGEKNSGLGRFNGDWAIEEFTTDHWISVQQTPRHYPF</sequence>
<evidence type="ECO:0000256" key="3">
    <source>
        <dbReference type="ARBA" id="ARBA00023027"/>
    </source>
</evidence>
<dbReference type="PANTHER" id="PTHR42986:SF1">
    <property type="entry name" value="BENZALDEHYDE DEHYDROGENASE YFMT"/>
    <property type="match status" value="1"/>
</dbReference>
<gene>
    <name evidence="5" type="ORF">HSBAA_61430</name>
</gene>
<dbReference type="Gene3D" id="3.40.309.10">
    <property type="entry name" value="Aldehyde Dehydrogenase, Chain A, domain 2"/>
    <property type="match status" value="1"/>
</dbReference>
<dbReference type="EMBL" id="AP019514">
    <property type="protein sequence ID" value="BBI64837.1"/>
    <property type="molecule type" value="Genomic_DNA"/>
</dbReference>
<dbReference type="PANTHER" id="PTHR42986">
    <property type="entry name" value="BENZALDEHYDE DEHYDROGENASE YFMT"/>
    <property type="match status" value="1"/>
</dbReference>
<reference evidence="5 6" key="1">
    <citation type="journal article" date="2019" name="Microbiol. Resour. Announc.">
        <title>Complete Genome Sequence of Halomonas sulfidaeris Strain Esulfide1 Isolated from a Metal Sulfide Rock at a Depth of 2,200 Meters, Obtained Using Nanopore Sequencing.</title>
        <authorList>
            <person name="Saito M."/>
            <person name="Nishigata A."/>
            <person name="Galipon J."/>
            <person name="Arakawa K."/>
        </authorList>
    </citation>
    <scope>NUCLEOTIDE SEQUENCE [LARGE SCALE GENOMIC DNA]</scope>
    <source>
        <strain evidence="5 6">ATCC BAA-803</strain>
    </source>
</reference>
<proteinExistence type="inferred from homology"/>
<evidence type="ECO:0000313" key="5">
    <source>
        <dbReference type="EMBL" id="BBI64837.1"/>
    </source>
</evidence>
<dbReference type="SUPFAM" id="SSF53720">
    <property type="entry name" value="ALDH-like"/>
    <property type="match status" value="1"/>
</dbReference>
<evidence type="ECO:0000256" key="2">
    <source>
        <dbReference type="ARBA" id="ARBA00023002"/>
    </source>
</evidence>
<dbReference type="Proteomes" id="UP000320231">
    <property type="component" value="Chromosome"/>
</dbReference>
<dbReference type="Gene3D" id="3.40.605.10">
    <property type="entry name" value="Aldehyde Dehydrogenase, Chain A, domain 1"/>
    <property type="match status" value="1"/>
</dbReference>
<protein>
    <recommendedName>
        <fullName evidence="4">Aldehyde dehydrogenase domain-containing protein</fullName>
    </recommendedName>
</protein>
<dbReference type="GO" id="GO:0016620">
    <property type="term" value="F:oxidoreductase activity, acting on the aldehyde or oxo group of donors, NAD or NADP as acceptor"/>
    <property type="evidence" value="ECO:0007669"/>
    <property type="project" value="InterPro"/>
</dbReference>
<keyword evidence="3" id="KW-0520">NAD</keyword>
<dbReference type="Pfam" id="PF00171">
    <property type="entry name" value="Aldedh"/>
    <property type="match status" value="1"/>
</dbReference>
<dbReference type="InterPro" id="IPR016161">
    <property type="entry name" value="Ald_DH/histidinol_DH"/>
</dbReference>
<feature type="domain" description="Aldehyde dehydrogenase" evidence="4">
    <location>
        <begin position="36"/>
        <end position="118"/>
    </location>
</feature>
<evidence type="ECO:0000313" key="6">
    <source>
        <dbReference type="Proteomes" id="UP000320231"/>
    </source>
</evidence>
<organism evidence="5 6">
    <name type="scientific">Vreelandella sulfidaeris</name>
    <dbReference type="NCBI Taxonomy" id="115553"/>
    <lineage>
        <taxon>Bacteria</taxon>
        <taxon>Pseudomonadati</taxon>
        <taxon>Pseudomonadota</taxon>
        <taxon>Gammaproteobacteria</taxon>
        <taxon>Oceanospirillales</taxon>
        <taxon>Halomonadaceae</taxon>
        <taxon>Vreelandella</taxon>
    </lineage>
</organism>
<dbReference type="InterPro" id="IPR015590">
    <property type="entry name" value="Aldehyde_DH_dom"/>
</dbReference>
<dbReference type="KEGG" id="hsr:HSBAA_61430"/>
<comment type="similarity">
    <text evidence="1">Belongs to the aldehyde dehydrogenase family.</text>
</comment>
<accession>A0A455UGI5</accession>
<evidence type="ECO:0000259" key="4">
    <source>
        <dbReference type="Pfam" id="PF00171"/>
    </source>
</evidence>
<dbReference type="InterPro" id="IPR016163">
    <property type="entry name" value="Ald_DH_C"/>
</dbReference>
<dbReference type="AlphaFoldDB" id="A0A455UGI5"/>
<keyword evidence="2" id="KW-0560">Oxidoreductase</keyword>
<name>A0A455UGI5_9GAMM</name>
<evidence type="ECO:0000256" key="1">
    <source>
        <dbReference type="ARBA" id="ARBA00009986"/>
    </source>
</evidence>